<keyword evidence="2" id="KW-1185">Reference proteome</keyword>
<reference evidence="1 2" key="1">
    <citation type="journal article" date="2022" name="DNA Res.">
        <title>Chromosomal-level genome assembly of the orchid tree Bauhinia variegata (Leguminosae; Cercidoideae) supports the allotetraploid origin hypothesis of Bauhinia.</title>
        <authorList>
            <person name="Zhong Y."/>
            <person name="Chen Y."/>
            <person name="Zheng D."/>
            <person name="Pang J."/>
            <person name="Liu Y."/>
            <person name="Luo S."/>
            <person name="Meng S."/>
            <person name="Qian L."/>
            <person name="Wei D."/>
            <person name="Dai S."/>
            <person name="Zhou R."/>
        </authorList>
    </citation>
    <scope>NUCLEOTIDE SEQUENCE [LARGE SCALE GENOMIC DNA]</scope>
    <source>
        <strain evidence="1">BV-YZ2020</strain>
    </source>
</reference>
<name>A0ACB9KTI9_BAUVA</name>
<sequence length="1255" mass="139719">MPDLAQINEHLCNGSSALYSLSANGFWSKNRDDVSYQQLQKFWSELSLQARQELLRIDKQTLCEQSRKNMYCSRCNGLLLEVCLQIVMYGKSLQQEGAGVNLPCNKTGNLKNQNNGGSSIINGCQDEIQDPSVHPWGGLTTTREGSLTLMNCYLHSKSLKGLQIVFDGARARERERELLYPDACGGGGRGWISQGIVSYNRGHGTRETCALHTARLSCDTLVDFWSALGEETRHSLLRMKEEDFIERLVYRFDSKRFCRDCRRNVIREFRELKELKRMRREPRCTSWFCVADTAFEYEVSGDSIEADWRQTFADSVGSYHHFEWAVGTSEGKSDILEFENIGMNGCVQVNGLDLGGLSACFITLRAWKLDGRCTELSVKAHALKGQQCVHCRLIVGDGYVTITKGESIRRFFEHAEEAEEEEDDDSMDKDGNELDGECSRPQKHAKSPELAREFLLDAATVIFKEQVEKAFREGTARQNAHSIFLCLALKLLEERVHVACKEIITLEKQMKLLEEEEKEKREEEERKERRRTKEREKKLRRKERLKGKEKDKEKKGLESNNVPNSPEVSKGELSAIGNSEQNDLNSCRDSVIETGHADSAESPDIQDEEFSSECNALITQNQSYDGFDGDTAGLKDGTGTFTVGQSKLSRRRLRFRKEFQQDMSMQWSDRRRYAVVSENGAMIGRSEPRQYGDSFVTSSRGINGSNRQLRINAPKSVCRNGPKYDRYDFHSCSCNRNEYRMRVEQHSSLVKVSREVKTASKSESAVDTSKQFYRASKYSQVDYLHETCGRPKSRIMSGNNPSRDLLQSKKVWEPLESQKYPRSNSDLHVFLRSATSKVHDVQLDNNKSKSSVGESGDSGEIDDGDSNLKGSYGINEDCLNDLHVEIEGSCSSTDVACEESGSPARNSALNRASESSRNISSSSDNCSSCLSEGDSITTSSNHGHTESSTTSDSEDASQQSEGREASACIGNGLSDCHEYGMEKKQNASGEDLASRSLCGNSLDGAGSDASENPVMETSHSFDSCFSTAKACSQPQSIVPSVANHNVQYPMFQAPSTMGYYHQNPTWPAAPANGLMPFLHSNHYLYAGPFGYGLNEDPRFCLQYGAFQQPTPLFNPATVPVYQPVARGTGVTTEERAQISKPASMQEHLSGSISERAAPPTANSKKSSLNGEAEHDHSAKSQGNNSSFSLFHFGGPVALSTGGKLNPAFSNGGAVGEYSSKLSADHVEKDHACNKEAKEYNLFATSNSLRFFNFLK</sequence>
<evidence type="ECO:0000313" key="1">
    <source>
        <dbReference type="EMBL" id="KAI4300667.1"/>
    </source>
</evidence>
<accession>A0ACB9KTI9</accession>
<gene>
    <name evidence="1" type="ORF">L6164_034016</name>
</gene>
<protein>
    <submittedName>
        <fullName evidence="1">Uncharacterized protein</fullName>
    </submittedName>
</protein>
<comment type="caution">
    <text evidence="1">The sequence shown here is derived from an EMBL/GenBank/DDBJ whole genome shotgun (WGS) entry which is preliminary data.</text>
</comment>
<evidence type="ECO:0000313" key="2">
    <source>
        <dbReference type="Proteomes" id="UP000828941"/>
    </source>
</evidence>
<dbReference type="Proteomes" id="UP000828941">
    <property type="component" value="Chromosome 13"/>
</dbReference>
<proteinExistence type="predicted"/>
<dbReference type="EMBL" id="CM039438">
    <property type="protein sequence ID" value="KAI4300667.1"/>
    <property type="molecule type" value="Genomic_DNA"/>
</dbReference>
<organism evidence="1 2">
    <name type="scientific">Bauhinia variegata</name>
    <name type="common">Purple orchid tree</name>
    <name type="synonym">Phanera variegata</name>
    <dbReference type="NCBI Taxonomy" id="167791"/>
    <lineage>
        <taxon>Eukaryota</taxon>
        <taxon>Viridiplantae</taxon>
        <taxon>Streptophyta</taxon>
        <taxon>Embryophyta</taxon>
        <taxon>Tracheophyta</taxon>
        <taxon>Spermatophyta</taxon>
        <taxon>Magnoliopsida</taxon>
        <taxon>eudicotyledons</taxon>
        <taxon>Gunneridae</taxon>
        <taxon>Pentapetalae</taxon>
        <taxon>rosids</taxon>
        <taxon>fabids</taxon>
        <taxon>Fabales</taxon>
        <taxon>Fabaceae</taxon>
        <taxon>Cercidoideae</taxon>
        <taxon>Cercideae</taxon>
        <taxon>Bauhiniinae</taxon>
        <taxon>Bauhinia</taxon>
    </lineage>
</organism>